<dbReference type="InParanoid" id="Q0UNB5"/>
<proteinExistence type="predicted"/>
<dbReference type="HOGENOM" id="CLU_2813243_0_0_1"/>
<dbReference type="EMBL" id="CH445334">
    <property type="protein sequence ID" value="EAT85400.1"/>
    <property type="molecule type" value="Genomic_DNA"/>
</dbReference>
<accession>Q0UNB5</accession>
<dbReference type="Proteomes" id="UP000001055">
    <property type="component" value="Unassembled WGS sequence"/>
</dbReference>
<dbReference type="RefSeq" id="XP_001797112.1">
    <property type="nucleotide sequence ID" value="XM_001797060.1"/>
</dbReference>
<evidence type="ECO:0000313" key="1">
    <source>
        <dbReference type="EMBL" id="EAT85400.1"/>
    </source>
</evidence>
<organism evidence="1 2">
    <name type="scientific">Phaeosphaeria nodorum (strain SN15 / ATCC MYA-4574 / FGSC 10173)</name>
    <name type="common">Glume blotch fungus</name>
    <name type="synonym">Parastagonospora nodorum</name>
    <dbReference type="NCBI Taxonomy" id="321614"/>
    <lineage>
        <taxon>Eukaryota</taxon>
        <taxon>Fungi</taxon>
        <taxon>Dikarya</taxon>
        <taxon>Ascomycota</taxon>
        <taxon>Pezizomycotina</taxon>
        <taxon>Dothideomycetes</taxon>
        <taxon>Pleosporomycetidae</taxon>
        <taxon>Pleosporales</taxon>
        <taxon>Pleosporineae</taxon>
        <taxon>Phaeosphaeriaceae</taxon>
        <taxon>Parastagonospora</taxon>
    </lineage>
</organism>
<dbReference type="GeneID" id="5974002"/>
<dbReference type="KEGG" id="pno:SNOG_06749"/>
<gene>
    <name evidence="1" type="ORF">SNOG_06749</name>
</gene>
<evidence type="ECO:0000313" key="2">
    <source>
        <dbReference type="Proteomes" id="UP000001055"/>
    </source>
</evidence>
<name>Q0UNB5_PHANO</name>
<dbReference type="AlphaFoldDB" id="Q0UNB5"/>
<protein>
    <submittedName>
        <fullName evidence="1">Uncharacterized protein</fullName>
    </submittedName>
</protein>
<reference evidence="2" key="1">
    <citation type="journal article" date="2007" name="Plant Cell">
        <title>Dothideomycete-plant interactions illuminated by genome sequencing and EST analysis of the wheat pathogen Stagonospora nodorum.</title>
        <authorList>
            <person name="Hane J.K."/>
            <person name="Lowe R.G."/>
            <person name="Solomon P.S."/>
            <person name="Tan K.C."/>
            <person name="Schoch C.L."/>
            <person name="Spatafora J.W."/>
            <person name="Crous P.W."/>
            <person name="Kodira C."/>
            <person name="Birren B.W."/>
            <person name="Galagan J.E."/>
            <person name="Torriani S.F."/>
            <person name="McDonald B.A."/>
            <person name="Oliver R.P."/>
        </authorList>
    </citation>
    <scope>NUCLEOTIDE SEQUENCE [LARGE SCALE GENOMIC DNA]</scope>
    <source>
        <strain evidence="2">SN15 / ATCC MYA-4574 / FGSC 10173</strain>
    </source>
</reference>
<sequence>MTSAHLGCSAHGGGLVKATLRKLVQFGLRDNTGTSDPLRYGTIEPSPHFAIRIPTPRDALIYRCQSI</sequence>